<evidence type="ECO:0000256" key="9">
    <source>
        <dbReference type="ARBA" id="ARBA00023316"/>
    </source>
</evidence>
<dbReference type="UniPathway" id="UPA00219"/>
<dbReference type="GO" id="GO:0009252">
    <property type="term" value="P:peptidoglycan biosynthetic process"/>
    <property type="evidence" value="ECO:0007669"/>
    <property type="project" value="UniProtKB-UniRule"/>
</dbReference>
<dbReference type="SUPFAM" id="SSF53623">
    <property type="entry name" value="MurD-like peptide ligases, catalytic domain"/>
    <property type="match status" value="1"/>
</dbReference>
<feature type="domain" description="Mur ligase C-terminal" evidence="13">
    <location>
        <begin position="321"/>
        <end position="439"/>
    </location>
</feature>
<dbReference type="InterPro" id="IPR036565">
    <property type="entry name" value="Mur-like_cat_sf"/>
</dbReference>
<feature type="domain" description="Mur ligase N-terminal catalytic" evidence="12">
    <location>
        <begin position="24"/>
        <end position="99"/>
    </location>
</feature>
<comment type="pathway">
    <text evidence="10 11">Cell wall biogenesis; peptidoglycan biosynthesis.</text>
</comment>
<evidence type="ECO:0000259" key="13">
    <source>
        <dbReference type="Pfam" id="PF02875"/>
    </source>
</evidence>
<evidence type="ECO:0000256" key="8">
    <source>
        <dbReference type="ARBA" id="ARBA00023306"/>
    </source>
</evidence>
<dbReference type="OrthoDB" id="9800958at2"/>
<name>A0A516SM84_9NEIS</name>
<comment type="function">
    <text evidence="10 11">Involved in cell wall formation. Catalyzes the final step in the synthesis of UDP-N-acetylmuramoyl-pentapeptide, the precursor of murein.</text>
</comment>
<evidence type="ECO:0000256" key="3">
    <source>
        <dbReference type="ARBA" id="ARBA00022618"/>
    </source>
</evidence>
<dbReference type="InterPro" id="IPR051046">
    <property type="entry name" value="MurCDEF_CellWall_CoF430Synth"/>
</dbReference>
<dbReference type="InterPro" id="IPR013221">
    <property type="entry name" value="Mur_ligase_cen"/>
</dbReference>
<evidence type="ECO:0000256" key="7">
    <source>
        <dbReference type="ARBA" id="ARBA00022984"/>
    </source>
</evidence>
<dbReference type="GO" id="GO:0005524">
    <property type="term" value="F:ATP binding"/>
    <property type="evidence" value="ECO:0007669"/>
    <property type="project" value="UniProtKB-UniRule"/>
</dbReference>
<evidence type="ECO:0000256" key="5">
    <source>
        <dbReference type="ARBA" id="ARBA00022840"/>
    </source>
</evidence>
<evidence type="ECO:0000259" key="12">
    <source>
        <dbReference type="Pfam" id="PF01225"/>
    </source>
</evidence>
<dbReference type="PANTHER" id="PTHR43024:SF1">
    <property type="entry name" value="UDP-N-ACETYLMURAMOYL-TRIPEPTIDE--D-ALANYL-D-ALANINE LIGASE"/>
    <property type="match status" value="1"/>
</dbReference>
<dbReference type="InterPro" id="IPR005863">
    <property type="entry name" value="UDP-N-AcMur_synth"/>
</dbReference>
<evidence type="ECO:0000256" key="11">
    <source>
        <dbReference type="RuleBase" id="RU004136"/>
    </source>
</evidence>
<dbReference type="GO" id="GO:0008766">
    <property type="term" value="F:UDP-N-acetylmuramoylalanyl-D-glutamyl-2,6-diaminopimelate-D-alanyl-D-alanine ligase activity"/>
    <property type="evidence" value="ECO:0007669"/>
    <property type="project" value="RHEA"/>
</dbReference>
<dbReference type="NCBIfam" id="TIGR01143">
    <property type="entry name" value="murF"/>
    <property type="match status" value="1"/>
</dbReference>
<feature type="domain" description="Mur ligase central" evidence="14">
    <location>
        <begin position="110"/>
        <end position="299"/>
    </location>
</feature>
<keyword evidence="8 10" id="KW-0131">Cell cycle</keyword>
<feature type="binding site" evidence="10">
    <location>
        <begin position="112"/>
        <end position="118"/>
    </location>
    <ligand>
        <name>ATP</name>
        <dbReference type="ChEBI" id="CHEBI:30616"/>
    </ligand>
</feature>
<dbReference type="InterPro" id="IPR004101">
    <property type="entry name" value="Mur_ligase_C"/>
</dbReference>
<dbReference type="InterPro" id="IPR036615">
    <property type="entry name" value="Mur_ligase_C_dom_sf"/>
</dbReference>
<dbReference type="GO" id="GO:0071555">
    <property type="term" value="P:cell wall organization"/>
    <property type="evidence" value="ECO:0007669"/>
    <property type="project" value="UniProtKB-KW"/>
</dbReference>
<dbReference type="GO" id="GO:0008360">
    <property type="term" value="P:regulation of cell shape"/>
    <property type="evidence" value="ECO:0007669"/>
    <property type="project" value="UniProtKB-KW"/>
</dbReference>
<dbReference type="AlphaFoldDB" id="A0A516SM84"/>
<evidence type="ECO:0000256" key="2">
    <source>
        <dbReference type="ARBA" id="ARBA00022598"/>
    </source>
</evidence>
<evidence type="ECO:0000256" key="1">
    <source>
        <dbReference type="ARBA" id="ARBA00022490"/>
    </source>
</evidence>
<dbReference type="Gene3D" id="3.90.190.20">
    <property type="entry name" value="Mur ligase, C-terminal domain"/>
    <property type="match status" value="1"/>
</dbReference>
<dbReference type="Pfam" id="PF01225">
    <property type="entry name" value="Mur_ligase"/>
    <property type="match status" value="1"/>
</dbReference>
<dbReference type="GO" id="GO:0005737">
    <property type="term" value="C:cytoplasm"/>
    <property type="evidence" value="ECO:0007669"/>
    <property type="project" value="UniProtKB-SubCell"/>
</dbReference>
<keyword evidence="6 10" id="KW-0133">Cell shape</keyword>
<comment type="subcellular location">
    <subcellularLocation>
        <location evidence="10 11">Cytoplasm</location>
    </subcellularLocation>
</comment>
<dbReference type="Gene3D" id="3.40.1390.10">
    <property type="entry name" value="MurE/MurF, N-terminal domain"/>
    <property type="match status" value="1"/>
</dbReference>
<organism evidence="15 16">
    <name type="scientific">Chitinimonas arctica</name>
    <dbReference type="NCBI Taxonomy" id="2594795"/>
    <lineage>
        <taxon>Bacteria</taxon>
        <taxon>Pseudomonadati</taxon>
        <taxon>Pseudomonadota</taxon>
        <taxon>Betaproteobacteria</taxon>
        <taxon>Neisseriales</taxon>
        <taxon>Chitinibacteraceae</taxon>
        <taxon>Chitinimonas</taxon>
    </lineage>
</organism>
<keyword evidence="3 10" id="KW-0132">Cell division</keyword>
<keyword evidence="5 10" id="KW-0067">ATP-binding</keyword>
<comment type="similarity">
    <text evidence="10">Belongs to the MurCDEF family. MurF subfamily.</text>
</comment>
<evidence type="ECO:0000313" key="15">
    <source>
        <dbReference type="EMBL" id="QDQ29271.1"/>
    </source>
</evidence>
<dbReference type="InterPro" id="IPR000713">
    <property type="entry name" value="Mur_ligase_N"/>
</dbReference>
<keyword evidence="1 10" id="KW-0963">Cytoplasm</keyword>
<evidence type="ECO:0000256" key="10">
    <source>
        <dbReference type="HAMAP-Rule" id="MF_02019"/>
    </source>
</evidence>
<dbReference type="GO" id="GO:0051301">
    <property type="term" value="P:cell division"/>
    <property type="evidence" value="ECO:0007669"/>
    <property type="project" value="UniProtKB-KW"/>
</dbReference>
<evidence type="ECO:0000259" key="14">
    <source>
        <dbReference type="Pfam" id="PF08245"/>
    </source>
</evidence>
<evidence type="ECO:0000256" key="6">
    <source>
        <dbReference type="ARBA" id="ARBA00022960"/>
    </source>
</evidence>
<dbReference type="Pfam" id="PF02875">
    <property type="entry name" value="Mur_ligase_C"/>
    <property type="match status" value="1"/>
</dbReference>
<evidence type="ECO:0000256" key="4">
    <source>
        <dbReference type="ARBA" id="ARBA00022741"/>
    </source>
</evidence>
<keyword evidence="2 10" id="KW-0436">Ligase</keyword>
<dbReference type="PANTHER" id="PTHR43024">
    <property type="entry name" value="UDP-N-ACETYLMURAMOYL-TRIPEPTIDE--D-ALANYL-D-ALANINE LIGASE"/>
    <property type="match status" value="1"/>
</dbReference>
<evidence type="ECO:0000313" key="16">
    <source>
        <dbReference type="Proteomes" id="UP000317550"/>
    </source>
</evidence>
<keyword evidence="16" id="KW-1185">Reference proteome</keyword>
<sequence>MLTLATSATVLNATLRGDGGLAYERVSTDSRDIRPGDLFVALKGDNFDGHDFIAAVLAGGAVAALVEAGHPALAALGPDAPLLEVDDTLAALGRLAAHWRGLFSLPLLAITGSSGKTTVKEMIATVLRRHAGDEAVLATAGNLNNHIGLPLMLLRLRARHRYAVIEMGMNHFGEIAYLTGLAAPQLALITNAGSAHIEFLGSAAGIAEAKGEIFDGLAEGGAALINLDDDYADYWRGLNASRTLLGFGLAQGDIQARDVRLAGLDSRFTLVTPGGEAEVRLPAPGRHNIANALAAAAACHALGLTAVEIAAGLAGYVGAKGRLQQKRAANGALLIDDSYNANPDSMHAAMDVLAALPAPRFLVLGDIGETDDIPARHAELGEYARGKGLESLYATGEGMRHAVAAFGPGGRWFDSHAALVAALAPQLGKDAVALVKGSRFMRMEQIVEALASAGKAEA</sequence>
<dbReference type="SUPFAM" id="SSF63418">
    <property type="entry name" value="MurE/MurF N-terminal domain"/>
    <property type="match status" value="1"/>
</dbReference>
<dbReference type="GO" id="GO:0047480">
    <property type="term" value="F:UDP-N-acetylmuramoyl-tripeptide-D-alanyl-D-alanine ligase activity"/>
    <property type="evidence" value="ECO:0007669"/>
    <property type="project" value="UniProtKB-UniRule"/>
</dbReference>
<dbReference type="Pfam" id="PF08245">
    <property type="entry name" value="Mur_ligase_M"/>
    <property type="match status" value="1"/>
</dbReference>
<gene>
    <name evidence="10" type="primary">murF</name>
    <name evidence="15" type="ORF">FNU76_10395</name>
</gene>
<dbReference type="SUPFAM" id="SSF53244">
    <property type="entry name" value="MurD-like peptide ligases, peptide-binding domain"/>
    <property type="match status" value="1"/>
</dbReference>
<keyword evidence="4 10" id="KW-0547">Nucleotide-binding</keyword>
<dbReference type="Proteomes" id="UP000317550">
    <property type="component" value="Chromosome"/>
</dbReference>
<protein>
    <recommendedName>
        <fullName evidence="10 11">UDP-N-acetylmuramoyl-tripeptide--D-alanyl-D-alanine ligase</fullName>
        <ecNumber evidence="10 11">6.3.2.10</ecNumber>
    </recommendedName>
    <alternativeName>
        <fullName evidence="10">D-alanyl-D-alanine-adding enzyme</fullName>
    </alternativeName>
</protein>
<dbReference type="HAMAP" id="MF_02019">
    <property type="entry name" value="MurF"/>
    <property type="match status" value="1"/>
</dbReference>
<accession>A0A516SM84</accession>
<keyword evidence="9 10" id="KW-0961">Cell wall biogenesis/degradation</keyword>
<dbReference type="InterPro" id="IPR035911">
    <property type="entry name" value="MurE/MurF_N"/>
</dbReference>
<proteinExistence type="inferred from homology"/>
<dbReference type="EC" id="6.3.2.10" evidence="10 11"/>
<dbReference type="KEGG" id="cari:FNU76_10395"/>
<comment type="catalytic activity">
    <reaction evidence="10 11">
        <text>D-alanyl-D-alanine + UDP-N-acetyl-alpha-D-muramoyl-L-alanyl-gamma-D-glutamyl-meso-2,6-diaminopimelate + ATP = UDP-N-acetyl-alpha-D-muramoyl-L-alanyl-gamma-D-glutamyl-meso-2,6-diaminopimeloyl-D-alanyl-D-alanine + ADP + phosphate + H(+)</text>
        <dbReference type="Rhea" id="RHEA:28374"/>
        <dbReference type="ChEBI" id="CHEBI:15378"/>
        <dbReference type="ChEBI" id="CHEBI:30616"/>
        <dbReference type="ChEBI" id="CHEBI:43474"/>
        <dbReference type="ChEBI" id="CHEBI:57822"/>
        <dbReference type="ChEBI" id="CHEBI:61386"/>
        <dbReference type="ChEBI" id="CHEBI:83905"/>
        <dbReference type="ChEBI" id="CHEBI:456216"/>
        <dbReference type="EC" id="6.3.2.10"/>
    </reaction>
</comment>
<keyword evidence="7 10" id="KW-0573">Peptidoglycan synthesis</keyword>
<dbReference type="EMBL" id="CP041730">
    <property type="protein sequence ID" value="QDQ29271.1"/>
    <property type="molecule type" value="Genomic_DNA"/>
</dbReference>
<reference evidence="16" key="1">
    <citation type="submission" date="2019-07" db="EMBL/GenBank/DDBJ databases">
        <title>Chitinimonas sp. nov., isolated from Ny-Alesund, arctica soil.</title>
        <authorList>
            <person name="Xu Q."/>
            <person name="Peng F."/>
        </authorList>
    </citation>
    <scope>NUCLEOTIDE SEQUENCE [LARGE SCALE GENOMIC DNA]</scope>
    <source>
        <strain evidence="16">R3-44</strain>
    </source>
</reference>
<dbReference type="Gene3D" id="3.40.1190.10">
    <property type="entry name" value="Mur-like, catalytic domain"/>
    <property type="match status" value="1"/>
</dbReference>